<dbReference type="Proteomes" id="UP000601361">
    <property type="component" value="Unassembled WGS sequence"/>
</dbReference>
<evidence type="ECO:0000259" key="1">
    <source>
        <dbReference type="Pfam" id="PF03235"/>
    </source>
</evidence>
<organism evidence="3 4">
    <name type="scientific">Hymenobacter glacieicola</name>
    <dbReference type="NCBI Taxonomy" id="1562124"/>
    <lineage>
        <taxon>Bacteria</taxon>
        <taxon>Pseudomonadati</taxon>
        <taxon>Bacteroidota</taxon>
        <taxon>Cytophagia</taxon>
        <taxon>Cytophagales</taxon>
        <taxon>Hymenobacteraceae</taxon>
        <taxon>Hymenobacter</taxon>
    </lineage>
</organism>
<evidence type="ECO:0008006" key="5">
    <source>
        <dbReference type="Google" id="ProtNLM"/>
    </source>
</evidence>
<name>A0ABQ1WN51_9BACT</name>
<gene>
    <name evidence="3" type="ORF">GCM10011378_09690</name>
</gene>
<dbReference type="PANTHER" id="PTHR35149">
    <property type="entry name" value="SLL5132 PROTEIN"/>
    <property type="match status" value="1"/>
</dbReference>
<keyword evidence="4" id="KW-1185">Reference proteome</keyword>
<proteinExistence type="predicted"/>
<sequence length="650" mass="75479">MNPQKVTAQQLFTMQCRYLVPLYQRQYVWNENDQLKPLWEDVLSKTLELMRPNIGRQPRKHFMGAVVLRGLVASGLEYQTYEVIDGQQRLTTLQLLLLALRDYATSKSLQTVTTILNGMTENPPLGGREYERWKVVPTTRDRADYEAVWESKSPAMLLELRPRIMLVKSKRAAPRPHLIGAYEYFSRAIKGFAETNEQLEDDTLPTPDMVEVTRRVELLVRAITMQLELVRIDLDQDDDPQVIFETLNARGARLLPGDLVRNFLFLEATRQFQVQAEVEKLYNTYWLQYDDTESAGFWKAEVRQGRYSTQRFELFLFHFLTSQLRRSDEDIQLGYLYQAFGDWWKRETTGNVEEVLQTLLKYSVFYRRLVEPTTKTDRVALFGRRLRTMDLSTIYPLLLFLFVEREEQTKAEADGIVSDLESYLVRRVVCGLPAQALNRVFLKMATELRQLALVGRDEVRNYLLNLSGPTAEWPTDSLFRHRWLTTAAYSSLSKPRIRMILEAVEWQQYTKFQESARPVLDSATIEHILPQSPTDNEWPLEVAQGADDESQQSAQQLRHDLMHTFGNLTLVTSPLNSSMSNSAFHIKEQELSSQSTLMLNRYFKLYNIKEWNTKAIVARGERLFEIATDIWPRPAVLVVSDEEIADLIGS</sequence>
<evidence type="ECO:0000313" key="3">
    <source>
        <dbReference type="EMBL" id="GGG35481.1"/>
    </source>
</evidence>
<dbReference type="InterPro" id="IPR011089">
    <property type="entry name" value="GmrSD_C"/>
</dbReference>
<reference evidence="4" key="1">
    <citation type="journal article" date="2019" name="Int. J. Syst. Evol. Microbiol.">
        <title>The Global Catalogue of Microorganisms (GCM) 10K type strain sequencing project: providing services to taxonomists for standard genome sequencing and annotation.</title>
        <authorList>
            <consortium name="The Broad Institute Genomics Platform"/>
            <consortium name="The Broad Institute Genome Sequencing Center for Infectious Disease"/>
            <person name="Wu L."/>
            <person name="Ma J."/>
        </authorList>
    </citation>
    <scope>NUCLEOTIDE SEQUENCE [LARGE SCALE GENOMIC DNA]</scope>
    <source>
        <strain evidence="4">CGMCC 1.12990</strain>
    </source>
</reference>
<dbReference type="EMBL" id="BMGS01000002">
    <property type="protein sequence ID" value="GGG35481.1"/>
    <property type="molecule type" value="Genomic_DNA"/>
</dbReference>
<dbReference type="Pfam" id="PF07510">
    <property type="entry name" value="GmrSD_C"/>
    <property type="match status" value="1"/>
</dbReference>
<dbReference type="RefSeq" id="WP_188556682.1">
    <property type="nucleotide sequence ID" value="NZ_BMGS01000002.1"/>
</dbReference>
<dbReference type="PANTHER" id="PTHR35149:SF2">
    <property type="entry name" value="DUF262 DOMAIN-CONTAINING PROTEIN"/>
    <property type="match status" value="1"/>
</dbReference>
<dbReference type="Pfam" id="PF03235">
    <property type="entry name" value="GmrSD_N"/>
    <property type="match status" value="1"/>
</dbReference>
<evidence type="ECO:0000259" key="2">
    <source>
        <dbReference type="Pfam" id="PF07510"/>
    </source>
</evidence>
<protein>
    <recommendedName>
        <fullName evidence="5">DUF262 domain-containing protein</fullName>
    </recommendedName>
</protein>
<evidence type="ECO:0000313" key="4">
    <source>
        <dbReference type="Proteomes" id="UP000601361"/>
    </source>
</evidence>
<feature type="domain" description="GmrSD restriction endonucleases C-terminal" evidence="2">
    <location>
        <begin position="473"/>
        <end position="625"/>
    </location>
</feature>
<comment type="caution">
    <text evidence="3">The sequence shown here is derived from an EMBL/GenBank/DDBJ whole genome shotgun (WGS) entry which is preliminary data.</text>
</comment>
<dbReference type="InterPro" id="IPR004919">
    <property type="entry name" value="GmrSD_N"/>
</dbReference>
<accession>A0ABQ1WN51</accession>
<feature type="domain" description="GmrSD restriction endonucleases N-terminal" evidence="1">
    <location>
        <begin position="10"/>
        <end position="265"/>
    </location>
</feature>